<dbReference type="AlphaFoldDB" id="A0AAE2CSZ5"/>
<name>A0AAE2CSZ5_9LAMI</name>
<dbReference type="EMBL" id="JACGWO010000003">
    <property type="protein sequence ID" value="KAK4433446.1"/>
    <property type="molecule type" value="Genomic_DNA"/>
</dbReference>
<organism evidence="1 2">
    <name type="scientific">Sesamum alatum</name>
    <dbReference type="NCBI Taxonomy" id="300844"/>
    <lineage>
        <taxon>Eukaryota</taxon>
        <taxon>Viridiplantae</taxon>
        <taxon>Streptophyta</taxon>
        <taxon>Embryophyta</taxon>
        <taxon>Tracheophyta</taxon>
        <taxon>Spermatophyta</taxon>
        <taxon>Magnoliopsida</taxon>
        <taxon>eudicotyledons</taxon>
        <taxon>Gunneridae</taxon>
        <taxon>Pentapetalae</taxon>
        <taxon>asterids</taxon>
        <taxon>lamiids</taxon>
        <taxon>Lamiales</taxon>
        <taxon>Pedaliaceae</taxon>
        <taxon>Sesamum</taxon>
    </lineage>
</organism>
<dbReference type="Proteomes" id="UP001293254">
    <property type="component" value="Unassembled WGS sequence"/>
</dbReference>
<sequence length="124" mass="13647">MDSRNSKKQWIILSFFSHNSHTHVGLPSPGGPVDKGGSGLATNGVGRRVMGPEAEILDRFNFAQFLSLAERVMEHGDVESFALLEALHVNLFLTPRVPMETVKTQDTGWSTIPCRAILMHGPYS</sequence>
<accession>A0AAE2CSZ5</accession>
<evidence type="ECO:0000313" key="2">
    <source>
        <dbReference type="Proteomes" id="UP001293254"/>
    </source>
</evidence>
<reference evidence="1" key="1">
    <citation type="submission" date="2020-06" db="EMBL/GenBank/DDBJ databases">
        <authorList>
            <person name="Li T."/>
            <person name="Hu X."/>
            <person name="Zhang T."/>
            <person name="Song X."/>
            <person name="Zhang H."/>
            <person name="Dai N."/>
            <person name="Sheng W."/>
            <person name="Hou X."/>
            <person name="Wei L."/>
        </authorList>
    </citation>
    <scope>NUCLEOTIDE SEQUENCE</scope>
    <source>
        <strain evidence="1">3651</strain>
        <tissue evidence="1">Leaf</tissue>
    </source>
</reference>
<keyword evidence="2" id="KW-1185">Reference proteome</keyword>
<comment type="caution">
    <text evidence="1">The sequence shown here is derived from an EMBL/GenBank/DDBJ whole genome shotgun (WGS) entry which is preliminary data.</text>
</comment>
<protein>
    <submittedName>
        <fullName evidence="1">Uncharacterized protein</fullName>
    </submittedName>
</protein>
<gene>
    <name evidence="1" type="ORF">Salat_1106900</name>
</gene>
<reference evidence="1" key="2">
    <citation type="journal article" date="2024" name="Plant">
        <title>Genomic evolution and insights into agronomic trait innovations of Sesamum species.</title>
        <authorList>
            <person name="Miao H."/>
            <person name="Wang L."/>
            <person name="Qu L."/>
            <person name="Liu H."/>
            <person name="Sun Y."/>
            <person name="Le M."/>
            <person name="Wang Q."/>
            <person name="Wei S."/>
            <person name="Zheng Y."/>
            <person name="Lin W."/>
            <person name="Duan Y."/>
            <person name="Cao H."/>
            <person name="Xiong S."/>
            <person name="Wang X."/>
            <person name="Wei L."/>
            <person name="Li C."/>
            <person name="Ma Q."/>
            <person name="Ju M."/>
            <person name="Zhao R."/>
            <person name="Li G."/>
            <person name="Mu C."/>
            <person name="Tian Q."/>
            <person name="Mei H."/>
            <person name="Zhang T."/>
            <person name="Gao T."/>
            <person name="Zhang H."/>
        </authorList>
    </citation>
    <scope>NUCLEOTIDE SEQUENCE</scope>
    <source>
        <strain evidence="1">3651</strain>
    </source>
</reference>
<proteinExistence type="predicted"/>
<evidence type="ECO:0000313" key="1">
    <source>
        <dbReference type="EMBL" id="KAK4433446.1"/>
    </source>
</evidence>